<evidence type="ECO:0000313" key="3">
    <source>
        <dbReference type="EMBL" id="MFD1187886.1"/>
    </source>
</evidence>
<feature type="signal peptide" evidence="2">
    <location>
        <begin position="1"/>
        <end position="19"/>
    </location>
</feature>
<feature type="region of interest" description="Disordered" evidence="1">
    <location>
        <begin position="110"/>
        <end position="145"/>
    </location>
</feature>
<evidence type="ECO:0000256" key="2">
    <source>
        <dbReference type="SAM" id="SignalP"/>
    </source>
</evidence>
<comment type="caution">
    <text evidence="3">The sequence shown here is derived from an EMBL/GenBank/DDBJ whole genome shotgun (WGS) entry which is preliminary data.</text>
</comment>
<dbReference type="RefSeq" id="WP_377530406.1">
    <property type="nucleotide sequence ID" value="NZ_JBHTLD010000186.1"/>
</dbReference>
<keyword evidence="4" id="KW-1185">Reference proteome</keyword>
<name>A0ABW3SV99_9BACT</name>
<gene>
    <name evidence="3" type="ORF">ACFQ2O_16870</name>
</gene>
<evidence type="ECO:0000256" key="1">
    <source>
        <dbReference type="SAM" id="MobiDB-lite"/>
    </source>
</evidence>
<feature type="chain" id="PRO_5046125858" evidence="2">
    <location>
        <begin position="20"/>
        <end position="145"/>
    </location>
</feature>
<reference evidence="4" key="1">
    <citation type="journal article" date="2019" name="Int. J. Syst. Evol. Microbiol.">
        <title>The Global Catalogue of Microorganisms (GCM) 10K type strain sequencing project: providing services to taxonomists for standard genome sequencing and annotation.</title>
        <authorList>
            <consortium name="The Broad Institute Genomics Platform"/>
            <consortium name="The Broad Institute Genome Sequencing Center for Infectious Disease"/>
            <person name="Wu L."/>
            <person name="Ma J."/>
        </authorList>
    </citation>
    <scope>NUCLEOTIDE SEQUENCE [LARGE SCALE GENOMIC DNA]</scope>
    <source>
        <strain evidence="4">JCM 31319</strain>
    </source>
</reference>
<dbReference type="EMBL" id="JBHTLD010000186">
    <property type="protein sequence ID" value="MFD1187886.1"/>
    <property type="molecule type" value="Genomic_DNA"/>
</dbReference>
<accession>A0ABW3SV99</accession>
<protein>
    <submittedName>
        <fullName evidence="3">Uncharacterized protein</fullName>
    </submittedName>
</protein>
<evidence type="ECO:0000313" key="4">
    <source>
        <dbReference type="Proteomes" id="UP001597094"/>
    </source>
</evidence>
<proteinExistence type="predicted"/>
<organism evidence="3 4">
    <name type="scientific">Pontibacter rugosus</name>
    <dbReference type="NCBI Taxonomy" id="1745966"/>
    <lineage>
        <taxon>Bacteria</taxon>
        <taxon>Pseudomonadati</taxon>
        <taxon>Bacteroidota</taxon>
        <taxon>Cytophagia</taxon>
        <taxon>Cytophagales</taxon>
        <taxon>Hymenobacteraceae</taxon>
        <taxon>Pontibacter</taxon>
    </lineage>
</organism>
<dbReference type="Proteomes" id="UP001597094">
    <property type="component" value="Unassembled WGS sequence"/>
</dbReference>
<keyword evidence="2" id="KW-0732">Signal</keyword>
<feature type="compositionally biased region" description="Polar residues" evidence="1">
    <location>
        <begin position="129"/>
        <end position="145"/>
    </location>
</feature>
<sequence length="145" mass="16316">MKNVAFAILLASACTTAFAQAPATQQQTKAAQQAAPTLEQHAEAMTAGFTKNLRLTPQQTQKVYVINLTSLRHAEEAKEKFKNNPKKLVNQMEVIGQTRLSQLKDVLSPQQFQQYQQRREEKMGVPREVQSNPTTRQGALQQESY</sequence>